<keyword evidence="3" id="KW-1185">Reference proteome</keyword>
<dbReference type="Pfam" id="PF03636">
    <property type="entry name" value="Glyco_hydro_65N"/>
    <property type="match status" value="1"/>
</dbReference>
<dbReference type="InterPro" id="IPR005196">
    <property type="entry name" value="Glyco_hydro_65_N"/>
</dbReference>
<gene>
    <name evidence="2" type="ORF">PAECIP111894_01307</name>
</gene>
<dbReference type="Gene3D" id="2.70.98.40">
    <property type="entry name" value="Glycoside hydrolase, family 65, N-terminal domain"/>
    <property type="match status" value="1"/>
</dbReference>
<dbReference type="PANTHER" id="PTHR11051:SF8">
    <property type="entry name" value="PROTEIN-GLUCOSYLGALACTOSYLHYDROXYLYSINE GLUCOSIDASE"/>
    <property type="match status" value="1"/>
</dbReference>
<dbReference type="PANTHER" id="PTHR11051">
    <property type="entry name" value="GLYCOSYL HYDROLASE-RELATED"/>
    <property type="match status" value="1"/>
</dbReference>
<evidence type="ECO:0000259" key="1">
    <source>
        <dbReference type="Pfam" id="PF03636"/>
    </source>
</evidence>
<feature type="domain" description="Glycoside hydrolase family 65 N-terminal" evidence="1">
    <location>
        <begin position="2"/>
        <end position="134"/>
    </location>
</feature>
<evidence type="ECO:0000313" key="2">
    <source>
        <dbReference type="EMBL" id="CAH1055157.1"/>
    </source>
</evidence>
<proteinExistence type="predicted"/>
<dbReference type="Proteomes" id="UP000838749">
    <property type="component" value="Unassembled WGS sequence"/>
</dbReference>
<evidence type="ECO:0000313" key="3">
    <source>
        <dbReference type="Proteomes" id="UP000838749"/>
    </source>
</evidence>
<organism evidence="2 3">
    <name type="scientific">Paenibacillus pseudetheri</name>
    <dbReference type="NCBI Taxonomy" id="2897682"/>
    <lineage>
        <taxon>Bacteria</taxon>
        <taxon>Bacillati</taxon>
        <taxon>Bacillota</taxon>
        <taxon>Bacilli</taxon>
        <taxon>Bacillales</taxon>
        <taxon>Paenibacillaceae</taxon>
        <taxon>Paenibacillus</taxon>
    </lineage>
</organism>
<accession>A0ABN8FDR5</accession>
<reference evidence="2" key="1">
    <citation type="submission" date="2021-12" db="EMBL/GenBank/DDBJ databases">
        <authorList>
            <person name="Criscuolo A."/>
        </authorList>
    </citation>
    <scope>NUCLEOTIDE SEQUENCE</scope>
    <source>
        <strain evidence="2">CIP111894</strain>
    </source>
</reference>
<dbReference type="InterPro" id="IPR037018">
    <property type="entry name" value="GH65_N"/>
</dbReference>
<dbReference type="InterPro" id="IPR011013">
    <property type="entry name" value="Gal_mutarotase_sf_dom"/>
</dbReference>
<dbReference type="SUPFAM" id="SSF74650">
    <property type="entry name" value="Galactose mutarotase-like"/>
    <property type="match status" value="1"/>
</dbReference>
<protein>
    <recommendedName>
        <fullName evidence="1">Glycoside hydrolase family 65 N-terminal domain-containing protein</fullName>
    </recommendedName>
</protein>
<dbReference type="SUPFAM" id="SSF53850">
    <property type="entry name" value="Periplasmic binding protein-like II"/>
    <property type="match status" value="1"/>
</dbReference>
<dbReference type="EMBL" id="CAKMAB010000005">
    <property type="protein sequence ID" value="CAH1055157.1"/>
    <property type="molecule type" value="Genomic_DNA"/>
</dbReference>
<name>A0ABN8FDR5_9BACL</name>
<sequence length="289" mass="32455">MLSNGYMGYRGTLEEFGKSELVAVTLTGLYDKAGEKWREPVNAPNRLWTKIICNGQPLSVHEHEPSSHVQELNIRSAIHHRSTEYDMSDGGTLTFTADRFVSQDNLHLLVSKCSIHSTQDFQIVIETGIDVDVCDINGPLNQGGLKPEDVLTYPMPAMEKGGKHTWGLGGDYLVINPNATPDEQEMAFRYITGKYFIPPLLDYYSAESEFGKKTKAVYDKYTNVYQYSPDIMGLLDGKPEAQYNTQDYYATMSNVIQELFSKKGTDSKSQLEAAAKTVQEKFFDTIKAE</sequence>
<comment type="caution">
    <text evidence="2">The sequence shown here is derived from an EMBL/GenBank/DDBJ whole genome shotgun (WGS) entry which is preliminary data.</text>
</comment>